<dbReference type="EMBL" id="JAVRRJ010000002">
    <property type="protein sequence ID" value="KAK5088695.1"/>
    <property type="molecule type" value="Genomic_DNA"/>
</dbReference>
<reference evidence="1 2" key="1">
    <citation type="submission" date="2023-08" db="EMBL/GenBank/DDBJ databases">
        <title>Black Yeasts Isolated from many extreme environments.</title>
        <authorList>
            <person name="Coleine C."/>
            <person name="Stajich J.E."/>
            <person name="Selbmann L."/>
        </authorList>
    </citation>
    <scope>NUCLEOTIDE SEQUENCE [LARGE SCALE GENOMIC DNA]</scope>
    <source>
        <strain evidence="1 2">CCFEE 5910</strain>
    </source>
</reference>
<name>A0AAN7YCQ8_9EURO</name>
<dbReference type="AlphaFoldDB" id="A0AAN7YCQ8"/>
<dbReference type="Proteomes" id="UP001309876">
    <property type="component" value="Unassembled WGS sequence"/>
</dbReference>
<proteinExistence type="predicted"/>
<accession>A0AAN7YCQ8</accession>
<protein>
    <submittedName>
        <fullName evidence="1">Uncharacterized protein</fullName>
    </submittedName>
</protein>
<evidence type="ECO:0000313" key="2">
    <source>
        <dbReference type="Proteomes" id="UP001309876"/>
    </source>
</evidence>
<comment type="caution">
    <text evidence="1">The sequence shown here is derived from an EMBL/GenBank/DDBJ whole genome shotgun (WGS) entry which is preliminary data.</text>
</comment>
<gene>
    <name evidence="1" type="ORF">LTR05_002916</name>
</gene>
<organism evidence="1 2">
    <name type="scientific">Lithohypha guttulata</name>
    <dbReference type="NCBI Taxonomy" id="1690604"/>
    <lineage>
        <taxon>Eukaryota</taxon>
        <taxon>Fungi</taxon>
        <taxon>Dikarya</taxon>
        <taxon>Ascomycota</taxon>
        <taxon>Pezizomycotina</taxon>
        <taxon>Eurotiomycetes</taxon>
        <taxon>Chaetothyriomycetidae</taxon>
        <taxon>Chaetothyriales</taxon>
        <taxon>Trichomeriaceae</taxon>
        <taxon>Lithohypha</taxon>
    </lineage>
</organism>
<keyword evidence="2" id="KW-1185">Reference proteome</keyword>
<evidence type="ECO:0000313" key="1">
    <source>
        <dbReference type="EMBL" id="KAK5088695.1"/>
    </source>
</evidence>
<sequence>MLAHSRPVPSWYRSFYEKYVADPDLLDAKPQGTDGPPASDEIYHILVTSSHLGAKDPNQQVERLRIVGTYDSVPLARAAGHRALFDAGYEGEFFKAYGVTPAFFEAQKIPAQNQSGLLVHAVAQDETVFQVRLLTTANDAKWTHQFEDGRICKGLYYVVKTTTNYNDGSEGEAKRIYSIEGVFEKYVEARKLALDALLVEADGITRESFAQYEEVAGDERDCGYGENVLVHATGQDGENYSIAVVQGQVLESVRLMEASMRIR</sequence>